<dbReference type="FunFam" id="1.25.70.10:FF:000001">
    <property type="entry name" value="Mitochondrial transcription termination factor-like"/>
    <property type="match status" value="1"/>
</dbReference>
<dbReference type="Pfam" id="PF02536">
    <property type="entry name" value="mTERF"/>
    <property type="match status" value="2"/>
</dbReference>
<evidence type="ECO:0000256" key="3">
    <source>
        <dbReference type="ARBA" id="ARBA00022946"/>
    </source>
</evidence>
<evidence type="ECO:0000313" key="4">
    <source>
        <dbReference type="EMBL" id="KAL3640775.1"/>
    </source>
</evidence>
<accession>A0ABD3DEL1</accession>
<evidence type="ECO:0000256" key="1">
    <source>
        <dbReference type="ARBA" id="ARBA00007692"/>
    </source>
</evidence>
<dbReference type="PANTHER" id="PTHR13068:SF130">
    <property type="entry name" value="TRANSCRIPTION TERMINATION FACTOR MTERF6, CHLOROPLASTIC_MITOCHONDRIAL-LIKE"/>
    <property type="match status" value="1"/>
</dbReference>
<evidence type="ECO:0000313" key="5">
    <source>
        <dbReference type="Proteomes" id="UP001632038"/>
    </source>
</evidence>
<dbReference type="InterPro" id="IPR038538">
    <property type="entry name" value="MTERF_sf"/>
</dbReference>
<reference evidence="5" key="1">
    <citation type="journal article" date="2024" name="IScience">
        <title>Strigolactones Initiate the Formation of Haustorium-like Structures in Castilleja.</title>
        <authorList>
            <person name="Buerger M."/>
            <person name="Peterson D."/>
            <person name="Chory J."/>
        </authorList>
    </citation>
    <scope>NUCLEOTIDE SEQUENCE [LARGE SCALE GENOMIC DNA]</scope>
</reference>
<gene>
    <name evidence="4" type="ORF">CASFOL_015743</name>
</gene>
<sequence length="398" mass="45094">MSPFARNRLLTCLFFPKNPSSSPCTKSLIHFSLNFSTNTEKNPANAPTVYDFLIHKHNFSHKSASQIASVVTRLRNPERSESTLAFLKASGFSNSQLEKILTYRPRYLSSNLEKVIKPKLKVLRDFGFSANETADIISKSPSILYCSADNRLIPSLAVLEGLLGSKSEVARLLRVTGWFLVTDLRKTLVPNFEFLKSCGVNVDRMITFMRIFPRLLLQKPEILESFVEKVDSMGVKKGSGMFIYAVRVISSMNKEAWEIKLRTFRDLGFSENDITRVFRHAPMVFSVSAEKIMKITKVLVGTGKYDMGCILNSPTSLLYSVETRYGPRLRVLGVLEKRGVIKVWPSLGMLHLVSDDKFYLKYVAPYLDDEEMIVAWGPILSKSRMKVKINKELSCFSP</sequence>
<comment type="caution">
    <text evidence="4">The sequence shown here is derived from an EMBL/GenBank/DDBJ whole genome shotgun (WGS) entry which is preliminary data.</text>
</comment>
<proteinExistence type="inferred from homology"/>
<protein>
    <submittedName>
        <fullName evidence="4">Uncharacterized protein</fullName>
    </submittedName>
</protein>
<keyword evidence="5" id="KW-1185">Reference proteome</keyword>
<dbReference type="GO" id="GO:0006353">
    <property type="term" value="P:DNA-templated transcription termination"/>
    <property type="evidence" value="ECO:0007669"/>
    <property type="project" value="UniProtKB-KW"/>
</dbReference>
<keyword evidence="2" id="KW-0804">Transcription</keyword>
<dbReference type="EMBL" id="JAVIJP010000017">
    <property type="protein sequence ID" value="KAL3640775.1"/>
    <property type="molecule type" value="Genomic_DNA"/>
</dbReference>
<keyword evidence="2" id="KW-0806">Transcription termination</keyword>
<keyword evidence="3" id="KW-0809">Transit peptide</keyword>
<keyword evidence="2" id="KW-0805">Transcription regulation</keyword>
<organism evidence="4 5">
    <name type="scientific">Castilleja foliolosa</name>
    <dbReference type="NCBI Taxonomy" id="1961234"/>
    <lineage>
        <taxon>Eukaryota</taxon>
        <taxon>Viridiplantae</taxon>
        <taxon>Streptophyta</taxon>
        <taxon>Embryophyta</taxon>
        <taxon>Tracheophyta</taxon>
        <taxon>Spermatophyta</taxon>
        <taxon>Magnoliopsida</taxon>
        <taxon>eudicotyledons</taxon>
        <taxon>Gunneridae</taxon>
        <taxon>Pentapetalae</taxon>
        <taxon>asterids</taxon>
        <taxon>lamiids</taxon>
        <taxon>Lamiales</taxon>
        <taxon>Orobanchaceae</taxon>
        <taxon>Pedicularideae</taxon>
        <taxon>Castillejinae</taxon>
        <taxon>Castilleja</taxon>
    </lineage>
</organism>
<dbReference type="AlphaFoldDB" id="A0ABD3DEL1"/>
<dbReference type="PANTHER" id="PTHR13068">
    <property type="entry name" value="CGI-12 PROTEIN-RELATED"/>
    <property type="match status" value="1"/>
</dbReference>
<dbReference type="SMART" id="SM00733">
    <property type="entry name" value="Mterf"/>
    <property type="match status" value="7"/>
</dbReference>
<name>A0ABD3DEL1_9LAMI</name>
<dbReference type="Gene3D" id="1.25.70.10">
    <property type="entry name" value="Transcription termination factor 3, mitochondrial"/>
    <property type="match status" value="1"/>
</dbReference>
<comment type="similarity">
    <text evidence="1">Belongs to the mTERF family.</text>
</comment>
<dbReference type="InterPro" id="IPR003690">
    <property type="entry name" value="MTERF"/>
</dbReference>
<evidence type="ECO:0000256" key="2">
    <source>
        <dbReference type="ARBA" id="ARBA00022472"/>
    </source>
</evidence>
<dbReference type="Proteomes" id="UP001632038">
    <property type="component" value="Unassembled WGS sequence"/>
</dbReference>